<accession>L9V328</accession>
<proteinExistence type="predicted"/>
<gene>
    <name evidence="1" type="ORF">C498_09966</name>
</gene>
<dbReference type="AlphaFoldDB" id="L9V328"/>
<organism evidence="1 2">
    <name type="scientific">Haloferax volcanii (strain ATCC 29605 / DSM 3757 / JCM 8879 / NBRC 14742 / NCIMB 2012 / VKM B-1768 / DS2)</name>
    <name type="common">Halobacterium volcanii</name>
    <dbReference type="NCBI Taxonomy" id="309800"/>
    <lineage>
        <taxon>Archaea</taxon>
        <taxon>Methanobacteriati</taxon>
        <taxon>Methanobacteriota</taxon>
        <taxon>Stenosarchaea group</taxon>
        <taxon>Halobacteria</taxon>
        <taxon>Halobacteriales</taxon>
        <taxon>Haloferacaceae</taxon>
        <taxon>Haloferax</taxon>
    </lineage>
</organism>
<evidence type="ECO:0000313" key="1">
    <source>
        <dbReference type="EMBL" id="ELY31585.1"/>
    </source>
</evidence>
<protein>
    <submittedName>
        <fullName evidence="1">Putative transposase</fullName>
    </submittedName>
</protein>
<evidence type="ECO:0000313" key="2">
    <source>
        <dbReference type="Proteomes" id="UP000011532"/>
    </source>
</evidence>
<name>L9V328_HALVD</name>
<reference evidence="1 2" key="2">
    <citation type="journal article" date="2014" name="PLoS Genet.">
        <title>Phylogenetically driven sequencing of extremely halophilic archaea reveals strategies for static and dynamic osmo-response.</title>
        <authorList>
            <person name="Becker E.A."/>
            <person name="Seitzer P.M."/>
            <person name="Tritt A."/>
            <person name="Larsen D."/>
            <person name="Krusor M."/>
            <person name="Yao A.I."/>
            <person name="Wu D."/>
            <person name="Madern D."/>
            <person name="Eisen J.A."/>
            <person name="Darling A.E."/>
            <person name="Facciotti M.T."/>
        </authorList>
    </citation>
    <scope>NUCLEOTIDE SEQUENCE [LARGE SCALE GENOMIC DNA]</scope>
    <source>
        <strain evidence="2">ATCC 29605 / DSM 3757 / JCM 8879 / NBRC 14742 / NCIMB 2012 / VKM B-1768 / DS2</strain>
    </source>
</reference>
<reference evidence="2" key="1">
    <citation type="submission" date="2012-11" db="EMBL/GenBank/DDBJ databases">
        <authorList>
            <person name="Becker E.A."/>
            <person name="Seitzer P."/>
            <person name="Tritt A."/>
            <person name="Larsen D."/>
            <person name="Yao A."/>
            <person name="Wu D."/>
            <person name="Darling A."/>
            <person name="Eisen J.A."/>
            <person name="Facciotti M.T."/>
        </authorList>
    </citation>
    <scope>NUCLEOTIDE SEQUENCE [LARGE SCALE GENOMIC DNA]</scope>
    <source>
        <strain evidence="2">ATCC 29605 / DSM 3757 / JCM 8879 / NBRC 14742 / NCIMB 2012 / VKM B-1768 / DS2</strain>
    </source>
</reference>
<dbReference type="Proteomes" id="UP000011532">
    <property type="component" value="Unassembled WGS sequence"/>
</dbReference>
<sequence>MFGMKPADLLSEYFATDLKETWERERTAILVRSFAVQLHTTGCSLREIKQILRYLGIERSHQAV</sequence>
<comment type="caution">
    <text evidence="1">The sequence shown here is derived from an EMBL/GenBank/DDBJ whole genome shotgun (WGS) entry which is preliminary data.</text>
</comment>
<dbReference type="EMBL" id="AOHU01000057">
    <property type="protein sequence ID" value="ELY31585.1"/>
    <property type="molecule type" value="Genomic_DNA"/>
</dbReference>